<dbReference type="EMBL" id="CAMAPE010000010">
    <property type="protein sequence ID" value="CAH9075839.1"/>
    <property type="molecule type" value="Genomic_DNA"/>
</dbReference>
<comment type="subcellular location">
    <subcellularLocation>
        <location evidence="1">Nucleus</location>
    </subcellularLocation>
</comment>
<keyword evidence="2" id="KW-0539">Nucleus</keyword>
<dbReference type="SMART" id="SM00743">
    <property type="entry name" value="Agenet"/>
    <property type="match status" value="2"/>
</dbReference>
<protein>
    <recommendedName>
        <fullName evidence="3">ENT domain-containing protein</fullName>
    </recommendedName>
</protein>
<evidence type="ECO:0000256" key="2">
    <source>
        <dbReference type="ARBA" id="ARBA00023242"/>
    </source>
</evidence>
<feature type="domain" description="ENT" evidence="3">
    <location>
        <begin position="321"/>
        <end position="387"/>
    </location>
</feature>
<organism evidence="4 5">
    <name type="scientific">Cuscuta europaea</name>
    <name type="common">European dodder</name>
    <dbReference type="NCBI Taxonomy" id="41803"/>
    <lineage>
        <taxon>Eukaryota</taxon>
        <taxon>Viridiplantae</taxon>
        <taxon>Streptophyta</taxon>
        <taxon>Embryophyta</taxon>
        <taxon>Tracheophyta</taxon>
        <taxon>Spermatophyta</taxon>
        <taxon>Magnoliopsida</taxon>
        <taxon>eudicotyledons</taxon>
        <taxon>Gunneridae</taxon>
        <taxon>Pentapetalae</taxon>
        <taxon>asterids</taxon>
        <taxon>lamiids</taxon>
        <taxon>Solanales</taxon>
        <taxon>Convolvulaceae</taxon>
        <taxon>Cuscuteae</taxon>
        <taxon>Cuscuta</taxon>
        <taxon>Cuscuta subgen. Cuscuta</taxon>
    </lineage>
</organism>
<dbReference type="InterPro" id="IPR005491">
    <property type="entry name" value="ENT_dom"/>
</dbReference>
<dbReference type="OrthoDB" id="663550at2759"/>
<dbReference type="PANTHER" id="PTHR31917">
    <property type="entry name" value="AGENET DOMAIN-CONTAINING PROTEIN-RELATED"/>
    <property type="match status" value="1"/>
</dbReference>
<dbReference type="SUPFAM" id="SSF158639">
    <property type="entry name" value="ENT-like"/>
    <property type="match status" value="1"/>
</dbReference>
<gene>
    <name evidence="4" type="ORF">CEURO_LOCUS5603</name>
</gene>
<name>A0A9P0YU84_CUSEU</name>
<dbReference type="SMART" id="SM01191">
    <property type="entry name" value="ENT"/>
    <property type="match status" value="1"/>
</dbReference>
<reference evidence="4" key="1">
    <citation type="submission" date="2022-07" db="EMBL/GenBank/DDBJ databases">
        <authorList>
            <person name="Macas J."/>
            <person name="Novak P."/>
            <person name="Neumann P."/>
        </authorList>
    </citation>
    <scope>NUCLEOTIDE SEQUENCE</scope>
</reference>
<evidence type="ECO:0000259" key="3">
    <source>
        <dbReference type="PROSITE" id="PS51138"/>
    </source>
</evidence>
<dbReference type="GO" id="GO:0005634">
    <property type="term" value="C:nucleus"/>
    <property type="evidence" value="ECO:0007669"/>
    <property type="project" value="UniProtKB-SubCell"/>
</dbReference>
<dbReference type="SUPFAM" id="SSF63748">
    <property type="entry name" value="Tudor/PWWP/MBT"/>
    <property type="match status" value="1"/>
</dbReference>
<accession>A0A9P0YU84</accession>
<comment type="caution">
    <text evidence="4">The sequence shown here is derived from an EMBL/GenBank/DDBJ whole genome shotgun (WGS) entry which is preliminary data.</text>
</comment>
<sequence>MKFKKGVKVEVMNQSEVPISWRVAEILSGDGHTYVLRFDSLGESESPVQRVHRSLIRPSPPLGQHTERWLPGDILEVFDDCSWKVAIIVQTLKEDYYFVRFVGSSHEFCIHISSMRRRLAWQDGRWNWVPKVPTECGKVKSHELSNPVCYRNTRFPVPQPDSLDKFQGDTGEESHILPSRSRKRAFLHCSSTTESHTAHSQDLLALETNSSKQTVVQETLLEKVDDVSYPRETLAKKQMCASFNIRLTGYNKMHSCCFSPLNDSDSGVSCSVGSCSVTSESQAEFPFHFVPSALCSDAESVCCSRDEEEVYSSPHRREEDVAESIHRLELCAYRSTLEALYASGPLSWEQETMLTNLRITLHISNDDHLLELKNLISAKSCKYYVRQ</sequence>
<dbReference type="AlphaFoldDB" id="A0A9P0YU84"/>
<dbReference type="InterPro" id="IPR036142">
    <property type="entry name" value="ENT_dom-like_sf"/>
</dbReference>
<dbReference type="Proteomes" id="UP001152484">
    <property type="component" value="Unassembled WGS sequence"/>
</dbReference>
<dbReference type="Pfam" id="PF03735">
    <property type="entry name" value="ENT"/>
    <property type="match status" value="1"/>
</dbReference>
<evidence type="ECO:0000313" key="5">
    <source>
        <dbReference type="Proteomes" id="UP001152484"/>
    </source>
</evidence>
<keyword evidence="5" id="KW-1185">Reference proteome</keyword>
<proteinExistence type="predicted"/>
<dbReference type="PANTHER" id="PTHR31917:SF5">
    <property type="entry name" value="OS02G0204500 PROTEIN"/>
    <property type="match status" value="1"/>
</dbReference>
<dbReference type="Gene3D" id="1.10.1240.40">
    <property type="entry name" value="ENT domain"/>
    <property type="match status" value="1"/>
</dbReference>
<evidence type="ECO:0000313" key="4">
    <source>
        <dbReference type="EMBL" id="CAH9075839.1"/>
    </source>
</evidence>
<evidence type="ECO:0000256" key="1">
    <source>
        <dbReference type="ARBA" id="ARBA00004123"/>
    </source>
</evidence>
<dbReference type="InterPro" id="IPR014002">
    <property type="entry name" value="Agenet_dom_plant"/>
</dbReference>
<dbReference type="InterPro" id="IPR008395">
    <property type="entry name" value="Agenet-like_dom"/>
</dbReference>
<dbReference type="PROSITE" id="PS51138">
    <property type="entry name" value="ENT"/>
    <property type="match status" value="1"/>
</dbReference>
<dbReference type="Pfam" id="PF05641">
    <property type="entry name" value="Agenet"/>
    <property type="match status" value="1"/>
</dbReference>